<gene>
    <name evidence="3" type="ORF">GCM10023322_41600</name>
</gene>
<proteinExistence type="predicted"/>
<feature type="compositionally biased region" description="Basic and acidic residues" evidence="1">
    <location>
        <begin position="14"/>
        <end position="27"/>
    </location>
</feature>
<keyword evidence="2" id="KW-0472">Membrane</keyword>
<sequence length="209" mass="21517">MLPREGHQGVYMSDAHRRAGSRSDHPLPAEPDAAGSRPQQPGAAEPRPEEPGAAEFRPGQPDAAGSCPEQPDARGPRPAGREPLGLVVALVTVVVLVVCAGGTLALYLMRQGPAAAARSAPTATPSGAAASPGYDPAAIARGQCVANDGTVEAPKLRVVACAPGSYLVLARLDGTSDTNRCTIIPGSTHEFYYQTAPSTSDFVLCLKQQ</sequence>
<feature type="region of interest" description="Disordered" evidence="1">
    <location>
        <begin position="1"/>
        <end position="79"/>
    </location>
</feature>
<protein>
    <recommendedName>
        <fullName evidence="5">Serine/threonine protein kinase</fullName>
    </recommendedName>
</protein>
<comment type="caution">
    <text evidence="3">The sequence shown here is derived from an EMBL/GenBank/DDBJ whole genome shotgun (WGS) entry which is preliminary data.</text>
</comment>
<reference evidence="4" key="1">
    <citation type="journal article" date="2019" name="Int. J. Syst. Evol. Microbiol.">
        <title>The Global Catalogue of Microorganisms (GCM) 10K type strain sequencing project: providing services to taxonomists for standard genome sequencing and annotation.</title>
        <authorList>
            <consortium name="The Broad Institute Genomics Platform"/>
            <consortium name="The Broad Institute Genome Sequencing Center for Infectious Disease"/>
            <person name="Wu L."/>
            <person name="Ma J."/>
        </authorList>
    </citation>
    <scope>NUCLEOTIDE SEQUENCE [LARGE SCALE GENOMIC DNA]</scope>
    <source>
        <strain evidence="4">JCM 18304</strain>
    </source>
</reference>
<dbReference type="EMBL" id="BAABJQ010000012">
    <property type="protein sequence ID" value="GAA5189212.1"/>
    <property type="molecule type" value="Genomic_DNA"/>
</dbReference>
<evidence type="ECO:0000256" key="1">
    <source>
        <dbReference type="SAM" id="MobiDB-lite"/>
    </source>
</evidence>
<evidence type="ECO:0008006" key="5">
    <source>
        <dbReference type="Google" id="ProtNLM"/>
    </source>
</evidence>
<evidence type="ECO:0000256" key="2">
    <source>
        <dbReference type="SAM" id="Phobius"/>
    </source>
</evidence>
<feature type="transmembrane region" description="Helical" evidence="2">
    <location>
        <begin position="84"/>
        <end position="108"/>
    </location>
</feature>
<evidence type="ECO:0000313" key="3">
    <source>
        <dbReference type="EMBL" id="GAA5189212.1"/>
    </source>
</evidence>
<organism evidence="3 4">
    <name type="scientific">Rugosimonospora acidiphila</name>
    <dbReference type="NCBI Taxonomy" id="556531"/>
    <lineage>
        <taxon>Bacteria</taxon>
        <taxon>Bacillati</taxon>
        <taxon>Actinomycetota</taxon>
        <taxon>Actinomycetes</taxon>
        <taxon>Micromonosporales</taxon>
        <taxon>Micromonosporaceae</taxon>
        <taxon>Rugosimonospora</taxon>
    </lineage>
</organism>
<keyword evidence="2" id="KW-1133">Transmembrane helix</keyword>
<dbReference type="Proteomes" id="UP001501570">
    <property type="component" value="Unassembled WGS sequence"/>
</dbReference>
<accession>A0ABP9S117</accession>
<feature type="compositionally biased region" description="Low complexity" evidence="1">
    <location>
        <begin position="37"/>
        <end position="55"/>
    </location>
</feature>
<keyword evidence="2" id="KW-0812">Transmembrane</keyword>
<keyword evidence="4" id="KW-1185">Reference proteome</keyword>
<name>A0ABP9S117_9ACTN</name>
<evidence type="ECO:0000313" key="4">
    <source>
        <dbReference type="Proteomes" id="UP001501570"/>
    </source>
</evidence>